<dbReference type="RefSeq" id="WP_123127073.1">
    <property type="nucleotide sequence ID" value="NZ_RJJD01000006.1"/>
</dbReference>
<evidence type="ECO:0000313" key="2">
    <source>
        <dbReference type="Proteomes" id="UP000272117"/>
    </source>
</evidence>
<evidence type="ECO:0000313" key="1">
    <source>
        <dbReference type="EMBL" id="RNI26590.1"/>
    </source>
</evidence>
<dbReference type="AlphaFoldDB" id="A0A3M9MM25"/>
<dbReference type="Proteomes" id="UP000272117">
    <property type="component" value="Unassembled WGS sequence"/>
</dbReference>
<name>A0A3M9MM25_9BACT</name>
<gene>
    <name evidence="1" type="ORF">EFB08_11265</name>
</gene>
<reference evidence="1 2" key="1">
    <citation type="submission" date="2018-11" db="EMBL/GenBank/DDBJ databases">
        <title>Rufibacter latericius sp. nov., isolated from water in Baiyang Lake.</title>
        <authorList>
            <person name="Yang Y."/>
        </authorList>
    </citation>
    <scope>NUCLEOTIDE SEQUENCE [LARGE SCALE GENOMIC DNA]</scope>
    <source>
        <strain evidence="1 2">R-22-1c-1</strain>
    </source>
</reference>
<dbReference type="EMBL" id="RJJD01000006">
    <property type="protein sequence ID" value="RNI26590.1"/>
    <property type="molecule type" value="Genomic_DNA"/>
</dbReference>
<sequence length="98" mass="11267">MAYHFITPEELEEKLQQALAPIQKKIAFLEKISPLWLDTKQACKAIGVCQKTLENERKRPGTLIRYKYEGEKATKPVYCAQSLHEYNESKTIKRGLAA</sequence>
<organism evidence="1 2">
    <name type="scientific">Rufibacter latericius</name>
    <dbReference type="NCBI Taxonomy" id="2487040"/>
    <lineage>
        <taxon>Bacteria</taxon>
        <taxon>Pseudomonadati</taxon>
        <taxon>Bacteroidota</taxon>
        <taxon>Cytophagia</taxon>
        <taxon>Cytophagales</taxon>
        <taxon>Hymenobacteraceae</taxon>
        <taxon>Rufibacter</taxon>
    </lineage>
</organism>
<accession>A0A3M9MM25</accession>
<evidence type="ECO:0008006" key="3">
    <source>
        <dbReference type="Google" id="ProtNLM"/>
    </source>
</evidence>
<protein>
    <recommendedName>
        <fullName evidence="3">DNA-binding protein</fullName>
    </recommendedName>
</protein>
<proteinExistence type="predicted"/>
<comment type="caution">
    <text evidence="1">The sequence shown here is derived from an EMBL/GenBank/DDBJ whole genome shotgun (WGS) entry which is preliminary data.</text>
</comment>
<keyword evidence="2" id="KW-1185">Reference proteome</keyword>